<accession>A0A265UXF1</accession>
<protein>
    <recommendedName>
        <fullName evidence="3">Secretion system C-terminal sorting domain-containing protein</fullName>
    </recommendedName>
</protein>
<gene>
    <name evidence="4" type="ORF">CA834_05105</name>
</gene>
<evidence type="ECO:0000259" key="3">
    <source>
        <dbReference type="Pfam" id="PF18962"/>
    </source>
</evidence>
<evidence type="ECO:0000256" key="1">
    <source>
        <dbReference type="ARBA" id="ARBA00022729"/>
    </source>
</evidence>
<feature type="chain" id="PRO_5012334121" description="Secretion system C-terminal sorting domain-containing protein" evidence="2">
    <location>
        <begin position="20"/>
        <end position="365"/>
    </location>
</feature>
<organism evidence="4 5">
    <name type="scientific">Winogradskyella aurantia</name>
    <dbReference type="NCBI Taxonomy" id="1915063"/>
    <lineage>
        <taxon>Bacteria</taxon>
        <taxon>Pseudomonadati</taxon>
        <taxon>Bacteroidota</taxon>
        <taxon>Flavobacteriia</taxon>
        <taxon>Flavobacteriales</taxon>
        <taxon>Flavobacteriaceae</taxon>
        <taxon>Winogradskyella</taxon>
    </lineage>
</organism>
<keyword evidence="5" id="KW-1185">Reference proteome</keyword>
<evidence type="ECO:0000313" key="4">
    <source>
        <dbReference type="EMBL" id="OZV69998.1"/>
    </source>
</evidence>
<keyword evidence="1 2" id="KW-0732">Signal</keyword>
<dbReference type="InterPro" id="IPR026444">
    <property type="entry name" value="Secre_tail"/>
</dbReference>
<name>A0A265UXF1_9FLAO</name>
<feature type="signal peptide" evidence="2">
    <location>
        <begin position="1"/>
        <end position="19"/>
    </location>
</feature>
<dbReference type="NCBIfam" id="TIGR04183">
    <property type="entry name" value="Por_Secre_tail"/>
    <property type="match status" value="1"/>
</dbReference>
<reference evidence="4 5" key="1">
    <citation type="submission" date="2017-05" db="EMBL/GenBank/DDBJ databases">
        <title>The draft genome sequence of Idiomarina salinarum WNB302.</title>
        <authorList>
            <person name="Sun Y."/>
            <person name="Chen B."/>
            <person name="Du Z."/>
        </authorList>
    </citation>
    <scope>NUCLEOTIDE SEQUENCE [LARGE SCALE GENOMIC DNA]</scope>
    <source>
        <strain evidence="4 5">WNB302</strain>
    </source>
</reference>
<dbReference type="OrthoDB" id="9798438at2"/>
<comment type="caution">
    <text evidence="4">The sequence shown here is derived from an EMBL/GenBank/DDBJ whole genome shotgun (WGS) entry which is preliminary data.</text>
</comment>
<sequence>MRFTLVLLLTLSASFSVEAQQYTLETTLDNMVSETSGLIYINNTLITHNDSSNANELYGIDLTTGNVTRTVTVSNVTNTDWEDITYDENYIYIGDFGNYDATRTNLRILRIPIADYFNSTSVSAEIINFNYLEQTDFSVQEFSTNFDAEALIHFNNKLYIFTKNWADLNSNIYEIPKTPGTYTISQIDVIPSDGLVTGATLDTNLNSVVLCGYDLNGPFLIQLNDLGSDLFSNATFTKTSINPPSGYSFQTEGITPLNGVEYLVSAEEADSFPQGLYRVNLSTLTKDSPFEANTILSFYPNPAKTTITLNKSNCITKIYSVTGQCVKISEETTIDISDLAAGVYLVKIKNEDLNKTQIKRLIVEH</sequence>
<evidence type="ECO:0000256" key="2">
    <source>
        <dbReference type="SAM" id="SignalP"/>
    </source>
</evidence>
<dbReference type="RefSeq" id="WP_094967589.1">
    <property type="nucleotide sequence ID" value="NZ_NGJN01000002.1"/>
</dbReference>
<dbReference type="Pfam" id="PF18962">
    <property type="entry name" value="Por_Secre_tail"/>
    <property type="match status" value="1"/>
</dbReference>
<dbReference type="Proteomes" id="UP000216840">
    <property type="component" value="Unassembled WGS sequence"/>
</dbReference>
<dbReference type="AlphaFoldDB" id="A0A265UXF1"/>
<feature type="domain" description="Secretion system C-terminal sorting" evidence="3">
    <location>
        <begin position="299"/>
        <end position="363"/>
    </location>
</feature>
<evidence type="ECO:0000313" key="5">
    <source>
        <dbReference type="Proteomes" id="UP000216840"/>
    </source>
</evidence>
<dbReference type="EMBL" id="NGJN01000002">
    <property type="protein sequence ID" value="OZV69998.1"/>
    <property type="molecule type" value="Genomic_DNA"/>
</dbReference>
<proteinExistence type="predicted"/>